<protein>
    <submittedName>
        <fullName evidence="1">Uncharacterized protein</fullName>
    </submittedName>
</protein>
<comment type="caution">
    <text evidence="1">The sequence shown here is derived from an EMBL/GenBank/DDBJ whole genome shotgun (WGS) entry which is preliminary data.</text>
</comment>
<organism evidence="1 2">
    <name type="scientific">Pistacia atlantica</name>
    <dbReference type="NCBI Taxonomy" id="434234"/>
    <lineage>
        <taxon>Eukaryota</taxon>
        <taxon>Viridiplantae</taxon>
        <taxon>Streptophyta</taxon>
        <taxon>Embryophyta</taxon>
        <taxon>Tracheophyta</taxon>
        <taxon>Spermatophyta</taxon>
        <taxon>Magnoliopsida</taxon>
        <taxon>eudicotyledons</taxon>
        <taxon>Gunneridae</taxon>
        <taxon>Pentapetalae</taxon>
        <taxon>rosids</taxon>
        <taxon>malvids</taxon>
        <taxon>Sapindales</taxon>
        <taxon>Anacardiaceae</taxon>
        <taxon>Pistacia</taxon>
    </lineage>
</organism>
<evidence type="ECO:0000313" key="2">
    <source>
        <dbReference type="Proteomes" id="UP001164250"/>
    </source>
</evidence>
<name>A0ACC0ZWT2_9ROSI</name>
<gene>
    <name evidence="1" type="ORF">Patl1_23640</name>
</gene>
<evidence type="ECO:0000313" key="1">
    <source>
        <dbReference type="EMBL" id="KAJ0078636.1"/>
    </source>
</evidence>
<reference evidence="2" key="1">
    <citation type="journal article" date="2023" name="G3 (Bethesda)">
        <title>Genome assembly and association tests identify interacting loci associated with vigor, precocity, and sex in interspecific pistachio rootstocks.</title>
        <authorList>
            <person name="Palmer W."/>
            <person name="Jacygrad E."/>
            <person name="Sagayaradj S."/>
            <person name="Cavanaugh K."/>
            <person name="Han R."/>
            <person name="Bertier L."/>
            <person name="Beede B."/>
            <person name="Kafkas S."/>
            <person name="Golino D."/>
            <person name="Preece J."/>
            <person name="Michelmore R."/>
        </authorList>
    </citation>
    <scope>NUCLEOTIDE SEQUENCE [LARGE SCALE GENOMIC DNA]</scope>
</reference>
<proteinExistence type="predicted"/>
<sequence>MGERKENVHELSVPSDIPVVDHAEVMLRDFKDYKGLKFLQSSSEATKASSSEMILEDNLPLEGRMPMVKNLFGEGKSDDHQQILNQVNPMIASLDANAVSMNDSGHHEKAIAQMGDVTGKDENESPRVESYEEIRDTTWKHLLISLIS</sequence>
<dbReference type="EMBL" id="CM047909">
    <property type="protein sequence ID" value="KAJ0078636.1"/>
    <property type="molecule type" value="Genomic_DNA"/>
</dbReference>
<accession>A0ACC0ZWT2</accession>
<keyword evidence="2" id="KW-1185">Reference proteome</keyword>
<dbReference type="Proteomes" id="UP001164250">
    <property type="component" value="Chromosome 13"/>
</dbReference>